<dbReference type="Proteomes" id="UP000239563">
    <property type="component" value="Chromosome XX"/>
</dbReference>
<dbReference type="PANTHER" id="PTHR13465:SF2">
    <property type="entry name" value="PHAGOSOME ASSEMBLY FACTOR 1"/>
    <property type="match status" value="1"/>
</dbReference>
<dbReference type="InterPro" id="IPR039156">
    <property type="entry name" value="PHAF1/BROMI"/>
</dbReference>
<feature type="compositionally biased region" description="Basic and acidic residues" evidence="2">
    <location>
        <begin position="572"/>
        <end position="587"/>
    </location>
</feature>
<dbReference type="Pfam" id="PF03676">
    <property type="entry name" value="PHAF1"/>
    <property type="match status" value="3"/>
</dbReference>
<accession>A0A2N8UMB7</accession>
<feature type="region of interest" description="Disordered" evidence="2">
    <location>
        <begin position="240"/>
        <end position="275"/>
    </location>
</feature>
<gene>
    <name evidence="3" type="ORF">SRS1_13486</name>
</gene>
<reference evidence="3 4" key="1">
    <citation type="submission" date="2017-02" db="EMBL/GenBank/DDBJ databases">
        <authorList>
            <person name="Peterson S.W."/>
        </authorList>
    </citation>
    <scope>NUCLEOTIDE SEQUENCE [LARGE SCALE GENOMIC DNA]</scope>
    <source>
        <strain evidence="3 4">SRS1_H2-8</strain>
    </source>
</reference>
<dbReference type="InterPro" id="IPR005373">
    <property type="entry name" value="PHAF1"/>
</dbReference>
<comment type="similarity">
    <text evidence="1">Belongs to the PHAF1 family.</text>
</comment>
<feature type="region of interest" description="Disordered" evidence="2">
    <location>
        <begin position="384"/>
        <end position="411"/>
    </location>
</feature>
<dbReference type="EMBL" id="LT795073">
    <property type="protein sequence ID" value="SJX66045.1"/>
    <property type="molecule type" value="Genomic_DNA"/>
</dbReference>
<evidence type="ECO:0000313" key="4">
    <source>
        <dbReference type="Proteomes" id="UP000239563"/>
    </source>
</evidence>
<sequence length="621" mass="65870">MSSPIFASSPSSGVGDVRHRSASFGGPRLDLVLRPSYALGPFKLGHSLWHVLNYLRSHQSLFPQINITYDDAAPRLSPIVVVIQPNLHLVFNGMTQRLIMITLENLDSANQLQSHSHAASSTASAEPSHRPVNLIYNGKLIFSKGSARLPPVALNRSSLHQILGPTYPGHPESSSVSSDSLVTSAFGRKSNDMDKDRKEFVISYPGLAFCFAVKANGEKEADVDKFQPVSSMHVFSGSDLNHPEDVLVSPSAAPSSSEGARPAPRSSKGTLSPTAAVSDYQQLNSERDRAALDIDAIQIRCPTLLGAAIAPGKGVSLHFAKSGASRATSPPLDRSKTVASPHGQASAHVVELLLGITTPQDALCDLGQPQRIFYKEDDRMRIHGAPSAHGSVRGAREGASETSNSTEDSAFGSGDLDDSAFFYNYFDLGIDLLFSKDTSRMPSIAEAYDAAAGGQPRLEKVVVHTNVPGDALFQRYNRCPWRVSSSSAASEYSTATATANGGKGTSKAKASKAVTEAFTFEDHFDSTLSAGQDDRGMELDRGTCTEFKGSVGGGGGVASAIKSSTAGRQHLPGKDGMDSSPEREHNPSSEVTVDLSTRLVGRQGMVLEVGKDGSMVGVVVF</sequence>
<feature type="compositionally biased region" description="Low complexity" evidence="2">
    <location>
        <begin position="249"/>
        <end position="267"/>
    </location>
</feature>
<organism evidence="3 4">
    <name type="scientific">Sporisorium reilianum f. sp. reilianum</name>
    <dbReference type="NCBI Taxonomy" id="72559"/>
    <lineage>
        <taxon>Eukaryota</taxon>
        <taxon>Fungi</taxon>
        <taxon>Dikarya</taxon>
        <taxon>Basidiomycota</taxon>
        <taxon>Ustilaginomycotina</taxon>
        <taxon>Ustilaginomycetes</taxon>
        <taxon>Ustilaginales</taxon>
        <taxon>Ustilaginaceae</taxon>
        <taxon>Sporisorium</taxon>
    </lineage>
</organism>
<evidence type="ECO:0000256" key="1">
    <source>
        <dbReference type="ARBA" id="ARBA00024339"/>
    </source>
</evidence>
<dbReference type="PANTHER" id="PTHR13465">
    <property type="entry name" value="UPF0183 PROTEIN"/>
    <property type="match status" value="1"/>
</dbReference>
<feature type="region of interest" description="Disordered" evidence="2">
    <location>
        <begin position="558"/>
        <end position="592"/>
    </location>
</feature>
<dbReference type="AlphaFoldDB" id="A0A2N8UMB7"/>
<evidence type="ECO:0000313" key="3">
    <source>
        <dbReference type="EMBL" id="SJX66045.1"/>
    </source>
</evidence>
<dbReference type="GO" id="GO:0005802">
    <property type="term" value="C:trans-Golgi network"/>
    <property type="evidence" value="ECO:0007669"/>
    <property type="project" value="TreeGrafter"/>
</dbReference>
<dbReference type="GO" id="GO:0043001">
    <property type="term" value="P:Golgi to plasma membrane protein transport"/>
    <property type="evidence" value="ECO:0007669"/>
    <property type="project" value="TreeGrafter"/>
</dbReference>
<proteinExistence type="inferred from homology"/>
<evidence type="ECO:0000256" key="2">
    <source>
        <dbReference type="SAM" id="MobiDB-lite"/>
    </source>
</evidence>
<name>A0A2N8UMB7_9BASI</name>
<protein>
    <submittedName>
        <fullName evidence="3">Uncharacterized protein</fullName>
    </submittedName>
</protein>